<keyword evidence="6" id="KW-1185">Reference proteome</keyword>
<dbReference type="EMBL" id="BMJM01000003">
    <property type="protein sequence ID" value="GGE07113.1"/>
    <property type="molecule type" value="Genomic_DNA"/>
</dbReference>
<dbReference type="AlphaFoldDB" id="A0A916ZP02"/>
<evidence type="ECO:0000313" key="5">
    <source>
        <dbReference type="EMBL" id="GGE07113.1"/>
    </source>
</evidence>
<dbReference type="InterPro" id="IPR012318">
    <property type="entry name" value="HTH_CRP"/>
</dbReference>
<dbReference type="Proteomes" id="UP000635071">
    <property type="component" value="Unassembled WGS sequence"/>
</dbReference>
<proteinExistence type="predicted"/>
<dbReference type="GO" id="GO:0003677">
    <property type="term" value="F:DNA binding"/>
    <property type="evidence" value="ECO:0007669"/>
    <property type="project" value="UniProtKB-KW"/>
</dbReference>
<dbReference type="InterPro" id="IPR014710">
    <property type="entry name" value="RmlC-like_jellyroll"/>
</dbReference>
<dbReference type="Pfam" id="PF13545">
    <property type="entry name" value="HTH_Crp_2"/>
    <property type="match status" value="1"/>
</dbReference>
<evidence type="ECO:0000259" key="4">
    <source>
        <dbReference type="PROSITE" id="PS51063"/>
    </source>
</evidence>
<dbReference type="RefSeq" id="WP_188762013.1">
    <property type="nucleotide sequence ID" value="NZ_BMJM01000003.1"/>
</dbReference>
<name>A0A916ZP02_9SPHN</name>
<reference evidence="5" key="1">
    <citation type="journal article" date="2014" name="Int. J. Syst. Evol. Microbiol.">
        <title>Complete genome sequence of Corynebacterium casei LMG S-19264T (=DSM 44701T), isolated from a smear-ripened cheese.</title>
        <authorList>
            <consortium name="US DOE Joint Genome Institute (JGI-PGF)"/>
            <person name="Walter F."/>
            <person name="Albersmeier A."/>
            <person name="Kalinowski J."/>
            <person name="Ruckert C."/>
        </authorList>
    </citation>
    <scope>NUCLEOTIDE SEQUENCE</scope>
    <source>
        <strain evidence="5">CGMCC 1.15519</strain>
    </source>
</reference>
<organism evidence="5 6">
    <name type="scientific">Sandarakinorhabdus glacialis</name>
    <dbReference type="NCBI Taxonomy" id="1614636"/>
    <lineage>
        <taxon>Bacteria</taxon>
        <taxon>Pseudomonadati</taxon>
        <taxon>Pseudomonadota</taxon>
        <taxon>Alphaproteobacteria</taxon>
        <taxon>Sphingomonadales</taxon>
        <taxon>Sphingosinicellaceae</taxon>
        <taxon>Sandarakinorhabdus</taxon>
    </lineage>
</organism>
<dbReference type="SUPFAM" id="SSF46785">
    <property type="entry name" value="Winged helix' DNA-binding domain"/>
    <property type="match status" value="1"/>
</dbReference>
<evidence type="ECO:0000256" key="2">
    <source>
        <dbReference type="ARBA" id="ARBA00023125"/>
    </source>
</evidence>
<comment type="caution">
    <text evidence="5">The sequence shown here is derived from an EMBL/GenBank/DDBJ whole genome shotgun (WGS) entry which is preliminary data.</text>
</comment>
<reference evidence="5" key="2">
    <citation type="submission" date="2020-09" db="EMBL/GenBank/DDBJ databases">
        <authorList>
            <person name="Sun Q."/>
            <person name="Zhou Y."/>
        </authorList>
    </citation>
    <scope>NUCLEOTIDE SEQUENCE</scope>
    <source>
        <strain evidence="5">CGMCC 1.15519</strain>
    </source>
</reference>
<evidence type="ECO:0000256" key="3">
    <source>
        <dbReference type="ARBA" id="ARBA00023163"/>
    </source>
</evidence>
<dbReference type="InterPro" id="IPR036390">
    <property type="entry name" value="WH_DNA-bd_sf"/>
</dbReference>
<dbReference type="Gene3D" id="2.60.120.10">
    <property type="entry name" value="Jelly Rolls"/>
    <property type="match status" value="1"/>
</dbReference>
<protein>
    <submittedName>
        <fullName evidence="5">Cyclic nucleotide-binding protein</fullName>
    </submittedName>
</protein>
<gene>
    <name evidence="5" type="ORF">GCM10011529_11880</name>
</gene>
<feature type="domain" description="HTH crp-type" evidence="4">
    <location>
        <begin position="131"/>
        <end position="197"/>
    </location>
</feature>
<dbReference type="PROSITE" id="PS51063">
    <property type="entry name" value="HTH_CRP_2"/>
    <property type="match status" value="1"/>
</dbReference>
<keyword evidence="2" id="KW-0238">DNA-binding</keyword>
<dbReference type="InterPro" id="IPR018490">
    <property type="entry name" value="cNMP-bd_dom_sf"/>
</dbReference>
<sequence length="232" mass="25117">MPSADFAALAGHFRRIELPVRLQLHEAGRKIDHVFFPEDGLVSIVAVRLDGASGEVGLFGREGMSETATVLATDYSPHEAYVQIAGTSAIKLPVALLNDVMASSPTLHHYLLHYVQAMMVQLSSTIAASNLSIEQRLARWLLMCHDRVDGDDLRVTHEFLGMMLGVRRAGVTVALGKLAGRGLVTNHRSDIRMLDRSGMEALAAGGYGLAEAEYERLIGCPLDRGKSARLAA</sequence>
<keyword evidence="3" id="KW-0804">Transcription</keyword>
<dbReference type="SUPFAM" id="SSF51206">
    <property type="entry name" value="cAMP-binding domain-like"/>
    <property type="match status" value="1"/>
</dbReference>
<evidence type="ECO:0000256" key="1">
    <source>
        <dbReference type="ARBA" id="ARBA00023015"/>
    </source>
</evidence>
<dbReference type="GO" id="GO:0006355">
    <property type="term" value="P:regulation of DNA-templated transcription"/>
    <property type="evidence" value="ECO:0007669"/>
    <property type="project" value="InterPro"/>
</dbReference>
<accession>A0A916ZP02</accession>
<keyword evidence="1" id="KW-0805">Transcription regulation</keyword>
<evidence type="ECO:0000313" key="6">
    <source>
        <dbReference type="Proteomes" id="UP000635071"/>
    </source>
</evidence>